<gene>
    <name evidence="7" type="ORF">OQ273_19675</name>
</gene>
<feature type="transmembrane region" description="Helical" evidence="6">
    <location>
        <begin position="278"/>
        <end position="300"/>
    </location>
</feature>
<feature type="transmembrane region" description="Helical" evidence="6">
    <location>
        <begin position="116"/>
        <end position="136"/>
    </location>
</feature>
<evidence type="ECO:0000313" key="7">
    <source>
        <dbReference type="EMBL" id="MDA5400803.1"/>
    </source>
</evidence>
<protein>
    <submittedName>
        <fullName evidence="7">UbiA family prenyltransferase</fullName>
    </submittedName>
</protein>
<dbReference type="Proteomes" id="UP001151234">
    <property type="component" value="Unassembled WGS sequence"/>
</dbReference>
<dbReference type="EMBL" id="JAPJZI010000001">
    <property type="protein sequence ID" value="MDA5400803.1"/>
    <property type="molecule type" value="Genomic_DNA"/>
</dbReference>
<evidence type="ECO:0000256" key="2">
    <source>
        <dbReference type="ARBA" id="ARBA00022475"/>
    </source>
</evidence>
<keyword evidence="4 6" id="KW-1133">Transmembrane helix</keyword>
<dbReference type="Pfam" id="PF01040">
    <property type="entry name" value="UbiA"/>
    <property type="match status" value="1"/>
</dbReference>
<feature type="transmembrane region" description="Helical" evidence="6">
    <location>
        <begin position="87"/>
        <end position="110"/>
    </location>
</feature>
<name>A0A9X3ULK4_9HYPH</name>
<dbReference type="AlphaFoldDB" id="A0A9X3ULK4"/>
<proteinExistence type="predicted"/>
<feature type="transmembrane region" description="Helical" evidence="6">
    <location>
        <begin position="175"/>
        <end position="195"/>
    </location>
</feature>
<comment type="subcellular location">
    <subcellularLocation>
        <location evidence="1">Membrane</location>
        <topology evidence="1">Multi-pass membrane protein</topology>
    </subcellularLocation>
</comment>
<dbReference type="InterPro" id="IPR044878">
    <property type="entry name" value="UbiA_sf"/>
</dbReference>
<sequence>MPLLRRLWIYQRERIPLFKTAVLLAVFSAASVNVSALLAGRPFPHWAAYATAFAISLIVFMQLRACDEYKDGPDDQRFRPERPIPRGLVSLRLILTIGAALVPVAVFVAWLYFPPLIVLLALVWVWLALMTVEFFVPDWLKARPILYLVSHMAIMPLLDLFVTGVEWLPAGGGPAAALFLFLLLSFVNGCVLEIGRKTWAPENEREGVETYSNLWGVRRAVTVWIAITGFSFVLLVGVGFATGHVVATAIPGLAMLVWAWTVAFAMRNAPDGKHQAKLDTVSGLWVFVCYSAAGFSPLAAKVLS</sequence>
<reference evidence="7" key="1">
    <citation type="submission" date="2022-11" db="EMBL/GenBank/DDBJ databases">
        <title>Draft genome sequence of Hoeflea poritis E7-10 and Hoeflea prorocentri PM5-8, separated from scleractinian coral Porites lutea and marine dinoflagellate.</title>
        <authorList>
            <person name="Zhang G."/>
            <person name="Wei Q."/>
            <person name="Cai L."/>
        </authorList>
    </citation>
    <scope>NUCLEOTIDE SEQUENCE</scope>
    <source>
        <strain evidence="7">PM5-8</strain>
    </source>
</reference>
<dbReference type="GO" id="GO:0016020">
    <property type="term" value="C:membrane"/>
    <property type="evidence" value="ECO:0007669"/>
    <property type="project" value="UniProtKB-SubCell"/>
</dbReference>
<dbReference type="Gene3D" id="1.10.357.140">
    <property type="entry name" value="UbiA prenyltransferase"/>
    <property type="match status" value="1"/>
</dbReference>
<feature type="transmembrane region" description="Helical" evidence="6">
    <location>
        <begin position="221"/>
        <end position="240"/>
    </location>
</feature>
<feature type="transmembrane region" description="Helical" evidence="6">
    <location>
        <begin position="246"/>
        <end position="266"/>
    </location>
</feature>
<keyword evidence="8" id="KW-1185">Reference proteome</keyword>
<evidence type="ECO:0000256" key="1">
    <source>
        <dbReference type="ARBA" id="ARBA00004141"/>
    </source>
</evidence>
<evidence type="ECO:0000256" key="3">
    <source>
        <dbReference type="ARBA" id="ARBA00022692"/>
    </source>
</evidence>
<dbReference type="InterPro" id="IPR000537">
    <property type="entry name" value="UbiA_prenyltransferase"/>
</dbReference>
<evidence type="ECO:0000256" key="4">
    <source>
        <dbReference type="ARBA" id="ARBA00022989"/>
    </source>
</evidence>
<accession>A0A9X3ULK4</accession>
<comment type="caution">
    <text evidence="7">The sequence shown here is derived from an EMBL/GenBank/DDBJ whole genome shotgun (WGS) entry which is preliminary data.</text>
</comment>
<keyword evidence="2" id="KW-1003">Cell membrane</keyword>
<dbReference type="RefSeq" id="WP_267992624.1">
    <property type="nucleotide sequence ID" value="NZ_JAPJZI010000001.1"/>
</dbReference>
<evidence type="ECO:0000313" key="8">
    <source>
        <dbReference type="Proteomes" id="UP001151234"/>
    </source>
</evidence>
<keyword evidence="5 6" id="KW-0472">Membrane</keyword>
<evidence type="ECO:0000256" key="5">
    <source>
        <dbReference type="ARBA" id="ARBA00023136"/>
    </source>
</evidence>
<keyword evidence="3 6" id="KW-0812">Transmembrane</keyword>
<feature type="transmembrane region" description="Helical" evidence="6">
    <location>
        <begin position="46"/>
        <end position="66"/>
    </location>
</feature>
<feature type="transmembrane region" description="Helical" evidence="6">
    <location>
        <begin position="145"/>
        <end position="163"/>
    </location>
</feature>
<feature type="transmembrane region" description="Helical" evidence="6">
    <location>
        <begin position="21"/>
        <end position="40"/>
    </location>
</feature>
<dbReference type="GO" id="GO:0016765">
    <property type="term" value="F:transferase activity, transferring alkyl or aryl (other than methyl) groups"/>
    <property type="evidence" value="ECO:0007669"/>
    <property type="project" value="InterPro"/>
</dbReference>
<organism evidence="7 8">
    <name type="scientific">Hoeflea prorocentri</name>
    <dbReference type="NCBI Taxonomy" id="1922333"/>
    <lineage>
        <taxon>Bacteria</taxon>
        <taxon>Pseudomonadati</taxon>
        <taxon>Pseudomonadota</taxon>
        <taxon>Alphaproteobacteria</taxon>
        <taxon>Hyphomicrobiales</taxon>
        <taxon>Rhizobiaceae</taxon>
        <taxon>Hoeflea</taxon>
    </lineage>
</organism>
<evidence type="ECO:0000256" key="6">
    <source>
        <dbReference type="SAM" id="Phobius"/>
    </source>
</evidence>